<dbReference type="eggNOG" id="ENOG502SGPX">
    <property type="taxonomic scope" value="Eukaryota"/>
</dbReference>
<evidence type="ECO:0000256" key="2">
    <source>
        <dbReference type="SAM" id="MobiDB-lite"/>
    </source>
</evidence>
<dbReference type="GeneID" id="17259872"/>
<keyword evidence="5" id="KW-1185">Reference proteome</keyword>
<evidence type="ECO:0000256" key="1">
    <source>
        <dbReference type="SAM" id="Coils"/>
    </source>
</evidence>
<dbReference type="PaxDb" id="2903-EOD13714"/>
<dbReference type="AlphaFoldDB" id="A0A0D3IR29"/>
<protein>
    <recommendedName>
        <fullName evidence="6">G domain-containing protein</fullName>
    </recommendedName>
</protein>
<sequence>MGKVIMTVCSAKKTERFDRITVPIELKMQNGPTIDGARIHYSGGAYNEDEYTPVPTIKAGETLDVEVRLRSQWHMTIADIPRRFSFKLKSANGWILAKETINVDHAWYVSSALNKTFDPAPYGLKKFNALIFGTMGSGKSSFANSIFALMSGANSDEALPCAQPVHGSDDHCTVSLRCIDADGLPLRMWDTKGLTTENYKGPELEAIMKGSLPHGWDMDRHIDQTMLSESPDSKVEVIRFGRTPHAVVFMLPYGELDDTDGEFMQKILDQFSKIVRLGINPIVLVAKLDDADKKVRADPCASNGTKGAKLKAAAEFLGIPVGNVYPCINYLDLSKSFEIDRNLAIILHRILSMAKQRCESLQREASNAARMNDQTTLPPIYRKIGELETALAEASTRAEKGEAERVTAIARADELAEKLEAAVRGLQARDKAAQRKACICLIGIVIVASLVVVTFVAPGWFATAATPTTELSLPTIEDSRTAEDFVRCNGSVALGELSVVAATPPCLQEMEAAAGALVALVAAAKHRSTFLGTACWQALVTLVVLVGGAAWTFGTMHTTPTPVGKDSKPCSEPDKNSDSESFEEVGHFDVALSGERIRSLDP</sequence>
<feature type="coiled-coil region" evidence="1">
    <location>
        <begin position="351"/>
        <end position="436"/>
    </location>
</feature>
<dbReference type="CDD" id="cd00882">
    <property type="entry name" value="Ras_like_GTPase"/>
    <property type="match status" value="1"/>
</dbReference>
<proteinExistence type="predicted"/>
<dbReference type="InterPro" id="IPR027417">
    <property type="entry name" value="P-loop_NTPase"/>
</dbReference>
<feature type="region of interest" description="Disordered" evidence="2">
    <location>
        <begin position="556"/>
        <end position="582"/>
    </location>
</feature>
<name>A0A0D3IR29_EMIH1</name>
<feature type="compositionally biased region" description="Basic and acidic residues" evidence="2">
    <location>
        <begin position="565"/>
        <end position="578"/>
    </location>
</feature>
<reference evidence="4" key="2">
    <citation type="submission" date="2024-10" db="UniProtKB">
        <authorList>
            <consortium name="EnsemblProtists"/>
        </authorList>
    </citation>
    <scope>IDENTIFICATION</scope>
</reference>
<keyword evidence="3" id="KW-0472">Membrane</keyword>
<evidence type="ECO:0008006" key="6">
    <source>
        <dbReference type="Google" id="ProtNLM"/>
    </source>
</evidence>
<accession>A0A0D3IR29</accession>
<keyword evidence="3" id="KW-0812">Transmembrane</keyword>
<keyword evidence="1" id="KW-0175">Coiled coil</keyword>
<organism evidence="4 5">
    <name type="scientific">Emiliania huxleyi (strain CCMP1516)</name>
    <dbReference type="NCBI Taxonomy" id="280463"/>
    <lineage>
        <taxon>Eukaryota</taxon>
        <taxon>Haptista</taxon>
        <taxon>Haptophyta</taxon>
        <taxon>Prymnesiophyceae</taxon>
        <taxon>Isochrysidales</taxon>
        <taxon>Noelaerhabdaceae</taxon>
        <taxon>Emiliania</taxon>
    </lineage>
</organism>
<dbReference type="Gene3D" id="3.40.50.300">
    <property type="entry name" value="P-loop containing nucleotide triphosphate hydrolases"/>
    <property type="match status" value="1"/>
</dbReference>
<dbReference type="RefSeq" id="XP_005766143.1">
    <property type="nucleotide sequence ID" value="XM_005766086.1"/>
</dbReference>
<evidence type="ECO:0000313" key="4">
    <source>
        <dbReference type="EnsemblProtists" id="EOD13714"/>
    </source>
</evidence>
<evidence type="ECO:0000256" key="3">
    <source>
        <dbReference type="SAM" id="Phobius"/>
    </source>
</evidence>
<dbReference type="STRING" id="2903.R1DYD0"/>
<dbReference type="HOGENOM" id="CLU_453781_0_0_1"/>
<dbReference type="KEGG" id="ehx:EMIHUDRAFT_246646"/>
<keyword evidence="3" id="KW-1133">Transmembrane helix</keyword>
<feature type="transmembrane region" description="Helical" evidence="3">
    <location>
        <begin position="437"/>
        <end position="461"/>
    </location>
</feature>
<dbReference type="Proteomes" id="UP000013827">
    <property type="component" value="Unassembled WGS sequence"/>
</dbReference>
<dbReference type="EnsemblProtists" id="EOD13714">
    <property type="protein sequence ID" value="EOD13714"/>
    <property type="gene ID" value="EMIHUDRAFT_246646"/>
</dbReference>
<dbReference type="SUPFAM" id="SSF52540">
    <property type="entry name" value="P-loop containing nucleoside triphosphate hydrolases"/>
    <property type="match status" value="1"/>
</dbReference>
<evidence type="ECO:0000313" key="5">
    <source>
        <dbReference type="Proteomes" id="UP000013827"/>
    </source>
</evidence>
<reference evidence="5" key="1">
    <citation type="journal article" date="2013" name="Nature">
        <title>Pan genome of the phytoplankton Emiliania underpins its global distribution.</title>
        <authorList>
            <person name="Read B.A."/>
            <person name="Kegel J."/>
            <person name="Klute M.J."/>
            <person name="Kuo A."/>
            <person name="Lefebvre S.C."/>
            <person name="Maumus F."/>
            <person name="Mayer C."/>
            <person name="Miller J."/>
            <person name="Monier A."/>
            <person name="Salamov A."/>
            <person name="Young J."/>
            <person name="Aguilar M."/>
            <person name="Claverie J.M."/>
            <person name="Frickenhaus S."/>
            <person name="Gonzalez K."/>
            <person name="Herman E.K."/>
            <person name="Lin Y.C."/>
            <person name="Napier J."/>
            <person name="Ogata H."/>
            <person name="Sarno A.F."/>
            <person name="Shmutz J."/>
            <person name="Schroeder D."/>
            <person name="de Vargas C."/>
            <person name="Verret F."/>
            <person name="von Dassow P."/>
            <person name="Valentin K."/>
            <person name="Van de Peer Y."/>
            <person name="Wheeler G."/>
            <person name="Dacks J.B."/>
            <person name="Delwiche C.F."/>
            <person name="Dyhrman S.T."/>
            <person name="Glockner G."/>
            <person name="John U."/>
            <person name="Richards T."/>
            <person name="Worden A.Z."/>
            <person name="Zhang X."/>
            <person name="Grigoriev I.V."/>
            <person name="Allen A.E."/>
            <person name="Bidle K."/>
            <person name="Borodovsky M."/>
            <person name="Bowler C."/>
            <person name="Brownlee C."/>
            <person name="Cock J.M."/>
            <person name="Elias M."/>
            <person name="Gladyshev V.N."/>
            <person name="Groth M."/>
            <person name="Guda C."/>
            <person name="Hadaegh A."/>
            <person name="Iglesias-Rodriguez M.D."/>
            <person name="Jenkins J."/>
            <person name="Jones B.M."/>
            <person name="Lawson T."/>
            <person name="Leese F."/>
            <person name="Lindquist E."/>
            <person name="Lobanov A."/>
            <person name="Lomsadze A."/>
            <person name="Malik S.B."/>
            <person name="Marsh M.E."/>
            <person name="Mackinder L."/>
            <person name="Mock T."/>
            <person name="Mueller-Roeber B."/>
            <person name="Pagarete A."/>
            <person name="Parker M."/>
            <person name="Probert I."/>
            <person name="Quesneville H."/>
            <person name="Raines C."/>
            <person name="Rensing S.A."/>
            <person name="Riano-Pachon D.M."/>
            <person name="Richier S."/>
            <person name="Rokitta S."/>
            <person name="Shiraiwa Y."/>
            <person name="Soanes D.M."/>
            <person name="van der Giezen M."/>
            <person name="Wahlund T.M."/>
            <person name="Williams B."/>
            <person name="Wilson W."/>
            <person name="Wolfe G."/>
            <person name="Wurch L.L."/>
        </authorList>
    </citation>
    <scope>NUCLEOTIDE SEQUENCE</scope>
</reference>